<accession>A0A9D0ZWC7</accession>
<feature type="binding site" evidence="5">
    <location>
        <begin position="86"/>
        <end position="87"/>
    </location>
    <ligand>
        <name>GTP</name>
        <dbReference type="ChEBI" id="CHEBI:37565"/>
    </ligand>
</feature>
<dbReference type="PANTHER" id="PTHR45782">
    <property type="entry name" value="MITOCHONDRIAL RIBOSOME-ASSOCIATED GTPASE 1"/>
    <property type="match status" value="1"/>
</dbReference>
<dbReference type="PANTHER" id="PTHR45782:SF4">
    <property type="entry name" value="MITOCHONDRIAL RIBOSOME-ASSOCIATED GTPASE 1"/>
    <property type="match status" value="1"/>
</dbReference>
<dbReference type="InterPro" id="IPR030378">
    <property type="entry name" value="G_CP_dom"/>
</dbReference>
<feature type="domain" description="CP-type G" evidence="6">
    <location>
        <begin position="10"/>
        <end position="178"/>
    </location>
</feature>
<proteinExistence type="inferred from homology"/>
<dbReference type="InterPro" id="IPR023179">
    <property type="entry name" value="GTP-bd_ortho_bundle_sf"/>
</dbReference>
<dbReference type="PIRSF" id="PIRSF006230">
    <property type="entry name" value="MG442"/>
    <property type="match status" value="1"/>
</dbReference>
<dbReference type="GO" id="GO:0005737">
    <property type="term" value="C:cytoplasm"/>
    <property type="evidence" value="ECO:0007669"/>
    <property type="project" value="UniProtKB-SubCell"/>
</dbReference>
<dbReference type="Gene3D" id="3.40.50.300">
    <property type="entry name" value="P-loop containing nucleotide triphosphate hydrolases"/>
    <property type="match status" value="1"/>
</dbReference>
<dbReference type="SUPFAM" id="SSF52540">
    <property type="entry name" value="P-loop containing nucleoside triphosphate hydrolases"/>
    <property type="match status" value="1"/>
</dbReference>
<comment type="subcellular location">
    <subcellularLocation>
        <location evidence="4">Cytoplasm</location>
    </subcellularLocation>
</comment>
<dbReference type="Proteomes" id="UP000886886">
    <property type="component" value="Unassembled WGS sequence"/>
</dbReference>
<keyword evidence="2 4" id="KW-0547">Nucleotide-binding</keyword>
<dbReference type="PROSITE" id="PS51721">
    <property type="entry name" value="G_CP"/>
    <property type="match status" value="1"/>
</dbReference>
<feature type="binding site" evidence="5">
    <location>
        <position position="174"/>
    </location>
    <ligand>
        <name>GTP</name>
        <dbReference type="ChEBI" id="CHEBI:37565"/>
    </ligand>
</feature>
<dbReference type="InterPro" id="IPR027417">
    <property type="entry name" value="P-loop_NTPase"/>
</dbReference>
<dbReference type="Pfam" id="PF01926">
    <property type="entry name" value="MMR_HSR1"/>
    <property type="match status" value="1"/>
</dbReference>
<name>A0A9D0ZWC7_9FIRM</name>
<feature type="binding site" evidence="5">
    <location>
        <begin position="58"/>
        <end position="61"/>
    </location>
    <ligand>
        <name>GTP</name>
        <dbReference type="ChEBI" id="CHEBI:37565"/>
    </ligand>
</feature>
<dbReference type="GO" id="GO:0003924">
    <property type="term" value="F:GTPase activity"/>
    <property type="evidence" value="ECO:0007669"/>
    <property type="project" value="TreeGrafter"/>
</dbReference>
<dbReference type="InterPro" id="IPR016478">
    <property type="entry name" value="GTPase_MTG1"/>
</dbReference>
<evidence type="ECO:0000256" key="3">
    <source>
        <dbReference type="ARBA" id="ARBA00023134"/>
    </source>
</evidence>
<evidence type="ECO:0000256" key="1">
    <source>
        <dbReference type="ARBA" id="ARBA00014898"/>
    </source>
</evidence>
<dbReference type="AlphaFoldDB" id="A0A9D0ZWC7"/>
<evidence type="ECO:0000256" key="5">
    <source>
        <dbReference type="PIRSR" id="PIRSR006230-1"/>
    </source>
</evidence>
<protein>
    <recommendedName>
        <fullName evidence="1 4">Ribosome biogenesis GTPase A</fullName>
    </recommendedName>
</protein>
<sequence>MNYQWYPGHMTKARRMMQEDIKLIDLVIELVDARVPSSSRNPDIDELAKNKARLILLNKSDLADERMNQAWMAFFQEKGFHVVQVNSRSGAGIKAIGAVIQEACKEKTERDRKRGIKNRPIRAMVVGIPNVGKSTFINTYAGKACAKTGNKPGVTKGKQWIRLNKSTELLDTPGILWPKFEDQAVGMKLAMVGSIRDEILNMEELALKLIEFLDQAYPGTLSGRYGVLEEKSALEVLNGIAKNRGCLLKGNELDYSKASSILLDDFRSGRLGRITLEQPEA</sequence>
<evidence type="ECO:0000256" key="4">
    <source>
        <dbReference type="PIRNR" id="PIRNR006230"/>
    </source>
</evidence>
<keyword evidence="3 4" id="KW-0342">GTP-binding</keyword>
<dbReference type="GO" id="GO:0005525">
    <property type="term" value="F:GTP binding"/>
    <property type="evidence" value="ECO:0007669"/>
    <property type="project" value="UniProtKB-KW"/>
</dbReference>
<gene>
    <name evidence="7" type="primary">ylqF</name>
    <name evidence="7" type="ORF">IAB26_09255</name>
</gene>
<comment type="caution">
    <text evidence="7">The sequence shown here is derived from an EMBL/GenBank/DDBJ whole genome shotgun (WGS) entry which is preliminary data.</text>
</comment>
<dbReference type="FunFam" id="3.40.50.300:FF:000590">
    <property type="entry name" value="Ribosome biogenesis GTPase A"/>
    <property type="match status" value="1"/>
</dbReference>
<reference evidence="7" key="1">
    <citation type="submission" date="2020-10" db="EMBL/GenBank/DDBJ databases">
        <authorList>
            <person name="Gilroy R."/>
        </authorList>
    </citation>
    <scope>NUCLEOTIDE SEQUENCE</scope>
    <source>
        <strain evidence="7">ChiSjej3B21-11622</strain>
    </source>
</reference>
<dbReference type="CDD" id="cd01856">
    <property type="entry name" value="YlqF"/>
    <property type="match status" value="1"/>
</dbReference>
<dbReference type="InterPro" id="IPR019991">
    <property type="entry name" value="GTP-bd_ribosome_bgen"/>
</dbReference>
<dbReference type="PRINTS" id="PR00326">
    <property type="entry name" value="GTP1OBG"/>
</dbReference>
<reference evidence="7" key="2">
    <citation type="journal article" date="2021" name="PeerJ">
        <title>Extensive microbial diversity within the chicken gut microbiome revealed by metagenomics and culture.</title>
        <authorList>
            <person name="Gilroy R."/>
            <person name="Ravi A."/>
            <person name="Getino M."/>
            <person name="Pursley I."/>
            <person name="Horton D.L."/>
            <person name="Alikhan N.F."/>
            <person name="Baker D."/>
            <person name="Gharbi K."/>
            <person name="Hall N."/>
            <person name="Watson M."/>
            <person name="Adriaenssens E.M."/>
            <person name="Foster-Nyarko E."/>
            <person name="Jarju S."/>
            <person name="Secka A."/>
            <person name="Antonio M."/>
            <person name="Oren A."/>
            <person name="Chaudhuri R.R."/>
            <person name="La Ragione R."/>
            <person name="Hildebrand F."/>
            <person name="Pallen M.J."/>
        </authorList>
    </citation>
    <scope>NUCLEOTIDE SEQUENCE</scope>
    <source>
        <strain evidence="7">ChiSjej3B21-11622</strain>
    </source>
</reference>
<evidence type="ECO:0000313" key="8">
    <source>
        <dbReference type="Proteomes" id="UP000886886"/>
    </source>
</evidence>
<comment type="similarity">
    <text evidence="4">Belongs to the TRAFAC class YlqF/YawG GTPase family. MTG1 subfamily.</text>
</comment>
<dbReference type="EMBL" id="DVFT01000139">
    <property type="protein sequence ID" value="HIQ96736.1"/>
    <property type="molecule type" value="Genomic_DNA"/>
</dbReference>
<evidence type="ECO:0000313" key="7">
    <source>
        <dbReference type="EMBL" id="HIQ96736.1"/>
    </source>
</evidence>
<dbReference type="GO" id="GO:0006412">
    <property type="term" value="P:translation"/>
    <property type="evidence" value="ECO:0007669"/>
    <property type="project" value="TreeGrafter"/>
</dbReference>
<evidence type="ECO:0000256" key="2">
    <source>
        <dbReference type="ARBA" id="ARBA00022741"/>
    </source>
</evidence>
<evidence type="ECO:0000259" key="6">
    <source>
        <dbReference type="PROSITE" id="PS51721"/>
    </source>
</evidence>
<dbReference type="NCBIfam" id="TIGR03596">
    <property type="entry name" value="GTPase_YlqF"/>
    <property type="match status" value="1"/>
</dbReference>
<comment type="function">
    <text evidence="4">Required for a late step of 50S ribosomal subunit assembly. Has GTPase activity.</text>
</comment>
<keyword evidence="4" id="KW-0963">Cytoplasm</keyword>
<organism evidence="7 8">
    <name type="scientific">Candidatus Limivivens merdigallinarum</name>
    <dbReference type="NCBI Taxonomy" id="2840859"/>
    <lineage>
        <taxon>Bacteria</taxon>
        <taxon>Bacillati</taxon>
        <taxon>Bacillota</taxon>
        <taxon>Clostridia</taxon>
        <taxon>Lachnospirales</taxon>
        <taxon>Lachnospiraceae</taxon>
        <taxon>Lachnospiraceae incertae sedis</taxon>
        <taxon>Candidatus Limivivens</taxon>
    </lineage>
</organism>
<dbReference type="Gene3D" id="1.10.1580.10">
    <property type="match status" value="1"/>
</dbReference>
<dbReference type="InterPro" id="IPR006073">
    <property type="entry name" value="GTP-bd"/>
</dbReference>
<feature type="binding site" evidence="5">
    <location>
        <begin position="130"/>
        <end position="135"/>
    </location>
    <ligand>
        <name>GTP</name>
        <dbReference type="ChEBI" id="CHEBI:37565"/>
    </ligand>
</feature>